<dbReference type="STRING" id="871741.SAMN05192570_0038"/>
<evidence type="ECO:0000256" key="2">
    <source>
        <dbReference type="SAM" id="SignalP"/>
    </source>
</evidence>
<evidence type="ECO:0000313" key="3">
    <source>
        <dbReference type="EMBL" id="SFS88343.1"/>
    </source>
</evidence>
<evidence type="ECO:0000313" key="4">
    <source>
        <dbReference type="Proteomes" id="UP000198788"/>
    </source>
</evidence>
<sequence length="179" mass="19191">MLITLLAAAAVLGSDPQGAMATAPETPVTLDVAAVPEAPSVDGAAQDAAPHGLSTDQQIERWLASRAPAATPWIEGGMADDREMHSQFSVTVGSEGYRDYGAAVSLPIGEDGRLDVSFRQVENGYYGYRYGDWDDPRLDDAGYAFPGYRPGAATAWERRVMRPDGPPRRWTTAEQPPAP</sequence>
<dbReference type="Proteomes" id="UP000198788">
    <property type="component" value="Unassembled WGS sequence"/>
</dbReference>
<proteinExistence type="predicted"/>
<evidence type="ECO:0000256" key="1">
    <source>
        <dbReference type="SAM" id="MobiDB-lite"/>
    </source>
</evidence>
<accession>A0A1I6TGN6</accession>
<keyword evidence="4" id="KW-1185">Reference proteome</keyword>
<dbReference type="RefSeq" id="WP_092313236.1">
    <property type="nucleotide sequence ID" value="NZ_FOZV01000010.1"/>
</dbReference>
<name>A0A1I6TGN6_9CAUL</name>
<feature type="chain" id="PRO_5011751436" evidence="2">
    <location>
        <begin position="22"/>
        <end position="179"/>
    </location>
</feature>
<dbReference type="OrthoDB" id="7203826at2"/>
<dbReference type="AlphaFoldDB" id="A0A1I6TGN6"/>
<organism evidence="3 4">
    <name type="scientific">Brevundimonas viscosa</name>
    <dbReference type="NCBI Taxonomy" id="871741"/>
    <lineage>
        <taxon>Bacteria</taxon>
        <taxon>Pseudomonadati</taxon>
        <taxon>Pseudomonadota</taxon>
        <taxon>Alphaproteobacteria</taxon>
        <taxon>Caulobacterales</taxon>
        <taxon>Caulobacteraceae</taxon>
        <taxon>Brevundimonas</taxon>
    </lineage>
</organism>
<keyword evidence="2" id="KW-0732">Signal</keyword>
<dbReference type="EMBL" id="FOZV01000010">
    <property type="protein sequence ID" value="SFS88343.1"/>
    <property type="molecule type" value="Genomic_DNA"/>
</dbReference>
<gene>
    <name evidence="3" type="ORF">SAMN05192570_0038</name>
</gene>
<feature type="region of interest" description="Disordered" evidence="1">
    <location>
        <begin position="159"/>
        <end position="179"/>
    </location>
</feature>
<feature type="signal peptide" evidence="2">
    <location>
        <begin position="1"/>
        <end position="21"/>
    </location>
</feature>
<protein>
    <submittedName>
        <fullName evidence="3">Uncharacterized protein</fullName>
    </submittedName>
</protein>
<reference evidence="4" key="1">
    <citation type="submission" date="2016-10" db="EMBL/GenBank/DDBJ databases">
        <authorList>
            <person name="Varghese N."/>
            <person name="Submissions S."/>
        </authorList>
    </citation>
    <scope>NUCLEOTIDE SEQUENCE [LARGE SCALE GENOMIC DNA]</scope>
    <source>
        <strain evidence="4">CGMCC 1.10683</strain>
    </source>
</reference>